<reference evidence="2 3" key="1">
    <citation type="submission" date="2019-02" db="EMBL/GenBank/DDBJ databases">
        <title>Genome sequencing of the rare red list fungi Bondarzewia mesenterica.</title>
        <authorList>
            <person name="Buettner E."/>
            <person name="Kellner H."/>
        </authorList>
    </citation>
    <scope>NUCLEOTIDE SEQUENCE [LARGE SCALE GENOMIC DNA]</scope>
    <source>
        <strain evidence="2 3">DSM 108281</strain>
    </source>
</reference>
<comment type="caution">
    <text evidence="2">The sequence shown here is derived from an EMBL/GenBank/DDBJ whole genome shotgun (WGS) entry which is preliminary data.</text>
</comment>
<dbReference type="AlphaFoldDB" id="A0A4S4M2M4"/>
<organism evidence="2 3">
    <name type="scientific">Bondarzewia mesenterica</name>
    <dbReference type="NCBI Taxonomy" id="1095465"/>
    <lineage>
        <taxon>Eukaryota</taxon>
        <taxon>Fungi</taxon>
        <taxon>Dikarya</taxon>
        <taxon>Basidiomycota</taxon>
        <taxon>Agaricomycotina</taxon>
        <taxon>Agaricomycetes</taxon>
        <taxon>Russulales</taxon>
        <taxon>Bondarzewiaceae</taxon>
        <taxon>Bondarzewia</taxon>
    </lineage>
</organism>
<protein>
    <recommendedName>
        <fullName evidence="1">F-box domain-containing protein</fullName>
    </recommendedName>
</protein>
<name>A0A4S4M2M4_9AGAM</name>
<dbReference type="Gene3D" id="1.20.1280.50">
    <property type="match status" value="1"/>
</dbReference>
<dbReference type="Pfam" id="PF12937">
    <property type="entry name" value="F-box-like"/>
    <property type="match status" value="1"/>
</dbReference>
<dbReference type="InterPro" id="IPR032675">
    <property type="entry name" value="LRR_dom_sf"/>
</dbReference>
<dbReference type="InterPro" id="IPR001810">
    <property type="entry name" value="F-box_dom"/>
</dbReference>
<sequence>MSCTYSPRALPNLNPIPPGTNTLLSDHVSTVSALTLSVPIYSLEPPTPPPPCSGDISLPNETLTTIFDHLSPSSLTQAILVSQRWRAVAERVLYSSVVITEDIPPRSSPSMLNLTGPLSSLSASVPSKTLRCCETLSAYPHLAETVRRFYIRWQTDSVEHPVFLLIIAQNIMKSLLPTFTHLESLELFFGLASLFPSLSNLFPTFSLPSLRQLSISGMGESPERLLRNHPRLLHFKLADYYKPLLLAPDDIPDLYSFRGYPVTAASILPGRPRAGPQPRRTPIRSLDLSGMSVTPTLLRDISRHLAHIEQLKVKLALRHTLHFALSGIRLLAALTTVLGAFHNLRRLDLSPTHAVDGAGREQPCRGRTSAVSRVGRRLLVPSTDHLPVQDGVVVDQRWHVDIAPARVHQPLAVEPFLLFLSGEHALHDRMALRF</sequence>
<dbReference type="EMBL" id="SGPL01000129">
    <property type="protein sequence ID" value="THH17050.1"/>
    <property type="molecule type" value="Genomic_DNA"/>
</dbReference>
<keyword evidence="3" id="KW-1185">Reference proteome</keyword>
<feature type="domain" description="F-box" evidence="1">
    <location>
        <begin position="52"/>
        <end position="97"/>
    </location>
</feature>
<dbReference type="SUPFAM" id="SSF81383">
    <property type="entry name" value="F-box domain"/>
    <property type="match status" value="1"/>
</dbReference>
<evidence type="ECO:0000313" key="2">
    <source>
        <dbReference type="EMBL" id="THH17050.1"/>
    </source>
</evidence>
<dbReference type="PROSITE" id="PS50181">
    <property type="entry name" value="FBOX"/>
    <property type="match status" value="1"/>
</dbReference>
<dbReference type="Gene3D" id="3.80.10.10">
    <property type="entry name" value="Ribonuclease Inhibitor"/>
    <property type="match status" value="1"/>
</dbReference>
<dbReference type="InterPro" id="IPR036047">
    <property type="entry name" value="F-box-like_dom_sf"/>
</dbReference>
<evidence type="ECO:0000313" key="3">
    <source>
        <dbReference type="Proteomes" id="UP000310158"/>
    </source>
</evidence>
<proteinExistence type="predicted"/>
<dbReference type="OrthoDB" id="3247499at2759"/>
<gene>
    <name evidence="2" type="ORF">EW146_g3688</name>
</gene>
<accession>A0A4S4M2M4</accession>
<dbReference type="SUPFAM" id="SSF52047">
    <property type="entry name" value="RNI-like"/>
    <property type="match status" value="1"/>
</dbReference>
<dbReference type="Proteomes" id="UP000310158">
    <property type="component" value="Unassembled WGS sequence"/>
</dbReference>
<evidence type="ECO:0000259" key="1">
    <source>
        <dbReference type="PROSITE" id="PS50181"/>
    </source>
</evidence>